<feature type="region of interest" description="Disordered" evidence="1">
    <location>
        <begin position="44"/>
        <end position="74"/>
    </location>
</feature>
<sequence length="113" mass="12345">MGLGKLVLLSLLLLVHAMADHESEVETKPSEVHKKDEPGWVISREAAREPAESPAEEAEAPEIRRLGNRHNHHPSDMSVAGGGVIIGGIFFSAIFASVFAYIRVTRERVGVKH</sequence>
<keyword evidence="2" id="KW-0812">Transmembrane</keyword>
<name>A0A9W7I3Y1_HIBTR</name>
<proteinExistence type="predicted"/>
<gene>
    <name evidence="4" type="ORF">HRI_002514000</name>
</gene>
<evidence type="ECO:0000313" key="4">
    <source>
        <dbReference type="EMBL" id="GMI88447.1"/>
    </source>
</evidence>
<evidence type="ECO:0000313" key="5">
    <source>
        <dbReference type="Proteomes" id="UP001165190"/>
    </source>
</evidence>
<feature type="transmembrane region" description="Helical" evidence="2">
    <location>
        <begin position="79"/>
        <end position="102"/>
    </location>
</feature>
<accession>A0A9W7I3Y1</accession>
<dbReference type="PANTHER" id="PTHR34558:SF4">
    <property type="entry name" value="TRANSMEMBRANE PROTEIN"/>
    <property type="match status" value="1"/>
</dbReference>
<dbReference type="Proteomes" id="UP001165190">
    <property type="component" value="Unassembled WGS sequence"/>
</dbReference>
<organism evidence="4 5">
    <name type="scientific">Hibiscus trionum</name>
    <name type="common">Flower of an hour</name>
    <dbReference type="NCBI Taxonomy" id="183268"/>
    <lineage>
        <taxon>Eukaryota</taxon>
        <taxon>Viridiplantae</taxon>
        <taxon>Streptophyta</taxon>
        <taxon>Embryophyta</taxon>
        <taxon>Tracheophyta</taxon>
        <taxon>Spermatophyta</taxon>
        <taxon>Magnoliopsida</taxon>
        <taxon>eudicotyledons</taxon>
        <taxon>Gunneridae</taxon>
        <taxon>Pentapetalae</taxon>
        <taxon>rosids</taxon>
        <taxon>malvids</taxon>
        <taxon>Malvales</taxon>
        <taxon>Malvaceae</taxon>
        <taxon>Malvoideae</taxon>
        <taxon>Hibiscus</taxon>
    </lineage>
</organism>
<dbReference type="AlphaFoldDB" id="A0A9W7I3Y1"/>
<dbReference type="EMBL" id="BSYR01000022">
    <property type="protein sequence ID" value="GMI88447.1"/>
    <property type="molecule type" value="Genomic_DNA"/>
</dbReference>
<evidence type="ECO:0000256" key="2">
    <source>
        <dbReference type="SAM" id="Phobius"/>
    </source>
</evidence>
<evidence type="ECO:0000256" key="3">
    <source>
        <dbReference type="SAM" id="SignalP"/>
    </source>
</evidence>
<keyword evidence="2" id="KW-0472">Membrane</keyword>
<comment type="caution">
    <text evidence="4">The sequence shown here is derived from an EMBL/GenBank/DDBJ whole genome shotgun (WGS) entry which is preliminary data.</text>
</comment>
<evidence type="ECO:0000256" key="1">
    <source>
        <dbReference type="SAM" id="MobiDB-lite"/>
    </source>
</evidence>
<keyword evidence="3" id="KW-0732">Signal</keyword>
<feature type="signal peptide" evidence="3">
    <location>
        <begin position="1"/>
        <end position="19"/>
    </location>
</feature>
<protein>
    <submittedName>
        <fullName evidence="4">Uncharacterized protein</fullName>
    </submittedName>
</protein>
<dbReference type="PANTHER" id="PTHR34558">
    <property type="entry name" value="EXPRESSED PROTEIN"/>
    <property type="match status" value="1"/>
</dbReference>
<reference evidence="4" key="1">
    <citation type="submission" date="2023-05" db="EMBL/GenBank/DDBJ databases">
        <title>Genome and transcriptome analyses reveal genes involved in the formation of fine ridges on petal epidermal cells in Hibiscus trionum.</title>
        <authorList>
            <person name="Koshimizu S."/>
            <person name="Masuda S."/>
            <person name="Ishii T."/>
            <person name="Shirasu K."/>
            <person name="Hoshino A."/>
            <person name="Arita M."/>
        </authorList>
    </citation>
    <scope>NUCLEOTIDE SEQUENCE</scope>
    <source>
        <strain evidence="4">Hamamatsu line</strain>
    </source>
</reference>
<keyword evidence="5" id="KW-1185">Reference proteome</keyword>
<feature type="chain" id="PRO_5040935561" evidence="3">
    <location>
        <begin position="20"/>
        <end position="113"/>
    </location>
</feature>
<keyword evidence="2" id="KW-1133">Transmembrane helix</keyword>